<feature type="transmembrane region" description="Helical" evidence="1">
    <location>
        <begin position="12"/>
        <end position="40"/>
    </location>
</feature>
<evidence type="ECO:0000313" key="3">
    <source>
        <dbReference type="Proteomes" id="UP000018545"/>
    </source>
</evidence>
<proteinExistence type="predicted"/>
<evidence type="ECO:0000313" key="2">
    <source>
        <dbReference type="EMBL" id="AHB72523.1"/>
    </source>
</evidence>
<dbReference type="KEGG" id="csi:P262_p1029"/>
<geneLocation type="plasmid" evidence="2 3">
    <name>p1</name>
</geneLocation>
<keyword evidence="2" id="KW-0614">Plasmid</keyword>
<keyword evidence="1" id="KW-0472">Membrane</keyword>
<sequence length="42" mass="5087">MYFLNKKSLSNSYLYKVIFVIIFQMQLMSSILIFNPFIYITN</sequence>
<accession>V5U560</accession>
<dbReference type="HOGENOM" id="CLU_3250268_0_0_6"/>
<gene>
    <name evidence="2" type="ORF">P262_p1029</name>
</gene>
<name>V5U560_9ENTR</name>
<reference evidence="2 3" key="1">
    <citation type="journal article" date="2014" name="Genome Announc.">
        <title>Complete Genome Sequence of Cronobacter sakazakii Strain CMCC 45402.</title>
        <authorList>
            <person name="Zhao Z."/>
            <person name="Wang L."/>
            <person name="Wang B."/>
            <person name="Liang H."/>
            <person name="Ye Q."/>
            <person name="Zeng M."/>
        </authorList>
    </citation>
    <scope>NUCLEOTIDE SEQUENCE [LARGE SCALE GENOMIC DNA]</scope>
    <source>
        <strain evidence="3">45402</strain>
        <plasmid evidence="3">Plasmid p1</plasmid>
    </source>
</reference>
<dbReference type="EMBL" id="CP006732">
    <property type="protein sequence ID" value="AHB72523.1"/>
    <property type="molecule type" value="Genomic_DNA"/>
</dbReference>
<keyword evidence="1" id="KW-1133">Transmembrane helix</keyword>
<dbReference type="Proteomes" id="UP000018545">
    <property type="component" value="Plasmid p1"/>
</dbReference>
<evidence type="ECO:0000256" key="1">
    <source>
        <dbReference type="SAM" id="Phobius"/>
    </source>
</evidence>
<organism evidence="2 3">
    <name type="scientific">Cronobacter malonaticus</name>
    <dbReference type="NCBI Taxonomy" id="413503"/>
    <lineage>
        <taxon>Bacteria</taxon>
        <taxon>Pseudomonadati</taxon>
        <taxon>Pseudomonadota</taxon>
        <taxon>Gammaproteobacteria</taxon>
        <taxon>Enterobacterales</taxon>
        <taxon>Enterobacteriaceae</taxon>
        <taxon>Cronobacter</taxon>
    </lineage>
</organism>
<dbReference type="AlphaFoldDB" id="V5U560"/>
<keyword evidence="1" id="KW-0812">Transmembrane</keyword>
<protein>
    <submittedName>
        <fullName evidence="2">Uncharacterized protein</fullName>
    </submittedName>
</protein>